<protein>
    <submittedName>
        <fullName evidence="3">Uncharacterized protein</fullName>
    </submittedName>
</protein>
<gene>
    <name evidence="2" type="ORF">CH360_15820</name>
    <name evidence="3" type="ORF">CH373_09320</name>
</gene>
<reference evidence="4 5" key="1">
    <citation type="submission" date="2017-07" db="EMBL/GenBank/DDBJ databases">
        <title>Leptospira spp. isolated from tropical soils.</title>
        <authorList>
            <person name="Thibeaux R."/>
            <person name="Iraola G."/>
            <person name="Ferres I."/>
            <person name="Bierque E."/>
            <person name="Girault D."/>
            <person name="Soupe-Gilbert M.-E."/>
            <person name="Picardeau M."/>
            <person name="Goarant C."/>
        </authorList>
    </citation>
    <scope>NUCLEOTIDE SEQUENCE [LARGE SCALE GENOMIC DNA]</scope>
    <source>
        <strain evidence="3 5">FH1-B-B1</strain>
        <strain evidence="2 4">FH1-B-C1</strain>
    </source>
</reference>
<evidence type="ECO:0000256" key="1">
    <source>
        <dbReference type="SAM" id="SignalP"/>
    </source>
</evidence>
<feature type="signal peptide" evidence="1">
    <location>
        <begin position="1"/>
        <end position="22"/>
    </location>
</feature>
<dbReference type="OrthoDB" id="335130at2"/>
<sequence>MKIVAKLSLLFLFLILGTSASGQTSAEREGSQSGKGSQGVEYYPLAYFDDRLMVKDISFFRRHSDNGQGEFLDVMVEMENRDFDAANFSVYILALNETSRAKVDERRELVPFPKWRTYDFDEETKVVNFHNLMPTALDNKAVWGEQRYNEVKKTFEEKLARGDRVKMGNPALNEIVHYLTNNPQTSLPITLYGEQGPSKDKVLISNYVPQTEEELKKQTHSSLSKHTYTIYNAKYKTTIFSHHYIPYRPGYFTFNKVVILIFNPLKEKNKLVFRRIIDIDGIKLVN</sequence>
<proteinExistence type="predicted"/>
<organism evidence="3 5">
    <name type="scientific">Leptospira perolatii</name>
    <dbReference type="NCBI Taxonomy" id="2023191"/>
    <lineage>
        <taxon>Bacteria</taxon>
        <taxon>Pseudomonadati</taxon>
        <taxon>Spirochaetota</taxon>
        <taxon>Spirochaetia</taxon>
        <taxon>Leptospirales</taxon>
        <taxon>Leptospiraceae</taxon>
        <taxon>Leptospira</taxon>
    </lineage>
</organism>
<keyword evidence="4" id="KW-1185">Reference proteome</keyword>
<dbReference type="Proteomes" id="UP000231962">
    <property type="component" value="Unassembled WGS sequence"/>
</dbReference>
<comment type="caution">
    <text evidence="3">The sequence shown here is derived from an EMBL/GenBank/DDBJ whole genome shotgun (WGS) entry which is preliminary data.</text>
</comment>
<dbReference type="EMBL" id="NPDY01000021">
    <property type="protein sequence ID" value="PJZ68485.1"/>
    <property type="molecule type" value="Genomic_DNA"/>
</dbReference>
<dbReference type="RefSeq" id="WP_100715033.1">
    <property type="nucleotide sequence ID" value="NZ_NPDY01000021.1"/>
</dbReference>
<evidence type="ECO:0000313" key="5">
    <source>
        <dbReference type="Proteomes" id="UP000231990"/>
    </source>
</evidence>
<evidence type="ECO:0000313" key="4">
    <source>
        <dbReference type="Proteomes" id="UP000231962"/>
    </source>
</evidence>
<keyword evidence="1" id="KW-0732">Signal</keyword>
<evidence type="ECO:0000313" key="3">
    <source>
        <dbReference type="EMBL" id="PJZ73182.1"/>
    </source>
</evidence>
<evidence type="ECO:0000313" key="2">
    <source>
        <dbReference type="EMBL" id="PJZ68485.1"/>
    </source>
</evidence>
<dbReference type="Proteomes" id="UP000231990">
    <property type="component" value="Unassembled WGS sequence"/>
</dbReference>
<name>A0A2M9ZM76_9LEPT</name>
<dbReference type="AlphaFoldDB" id="A0A2M9ZM76"/>
<accession>A0A2M9ZM76</accession>
<dbReference type="EMBL" id="NPDZ01000005">
    <property type="protein sequence ID" value="PJZ73182.1"/>
    <property type="molecule type" value="Genomic_DNA"/>
</dbReference>
<feature type="chain" id="PRO_5014877147" evidence="1">
    <location>
        <begin position="23"/>
        <end position="286"/>
    </location>
</feature>